<keyword evidence="3" id="KW-0378">Hydrolase</keyword>
<feature type="region of interest" description="Disordered" evidence="4">
    <location>
        <begin position="1"/>
        <end position="21"/>
    </location>
</feature>
<dbReference type="PANTHER" id="PTHR33018:SF34">
    <property type="entry name" value="OS02G0472350 PROTEIN"/>
    <property type="match status" value="1"/>
</dbReference>
<dbReference type="PANTHER" id="PTHR33018">
    <property type="entry name" value="OS10G0338966 PROTEIN-RELATED"/>
    <property type="match status" value="1"/>
</dbReference>
<dbReference type="InterPro" id="IPR003653">
    <property type="entry name" value="Peptidase_C48_C"/>
</dbReference>
<comment type="similarity">
    <text evidence="1">Belongs to the peptidase C48 family.</text>
</comment>
<dbReference type="GO" id="GO:0006508">
    <property type="term" value="P:proteolysis"/>
    <property type="evidence" value="ECO:0007669"/>
    <property type="project" value="UniProtKB-KW"/>
</dbReference>
<keyword evidence="7" id="KW-1185">Reference proteome</keyword>
<dbReference type="GO" id="GO:0008234">
    <property type="term" value="F:cysteine-type peptidase activity"/>
    <property type="evidence" value="ECO:0007669"/>
    <property type="project" value="InterPro"/>
</dbReference>
<dbReference type="InterPro" id="IPR038765">
    <property type="entry name" value="Papain-like_cys_pep_sf"/>
</dbReference>
<dbReference type="SUPFAM" id="SSF54001">
    <property type="entry name" value="Cysteine proteinases"/>
    <property type="match status" value="1"/>
</dbReference>
<feature type="domain" description="Ubiquitin-like protease family profile" evidence="5">
    <location>
        <begin position="192"/>
        <end position="238"/>
    </location>
</feature>
<organism evidence="6 7">
    <name type="scientific">Panicum miliaceum</name>
    <name type="common">Proso millet</name>
    <name type="synonym">Broomcorn millet</name>
    <dbReference type="NCBI Taxonomy" id="4540"/>
    <lineage>
        <taxon>Eukaryota</taxon>
        <taxon>Viridiplantae</taxon>
        <taxon>Streptophyta</taxon>
        <taxon>Embryophyta</taxon>
        <taxon>Tracheophyta</taxon>
        <taxon>Spermatophyta</taxon>
        <taxon>Magnoliopsida</taxon>
        <taxon>Liliopsida</taxon>
        <taxon>Poales</taxon>
        <taxon>Poaceae</taxon>
        <taxon>PACMAD clade</taxon>
        <taxon>Panicoideae</taxon>
        <taxon>Panicodae</taxon>
        <taxon>Paniceae</taxon>
        <taxon>Panicinae</taxon>
        <taxon>Panicum</taxon>
        <taxon>Panicum sect. Panicum</taxon>
    </lineage>
</organism>
<dbReference type="Pfam" id="PF02902">
    <property type="entry name" value="Peptidase_C48"/>
    <property type="match status" value="1"/>
</dbReference>
<keyword evidence="2" id="KW-0645">Protease</keyword>
<dbReference type="OrthoDB" id="681398at2759"/>
<gene>
    <name evidence="6" type="ORF">C2845_PM17G13160</name>
</gene>
<evidence type="ECO:0000256" key="1">
    <source>
        <dbReference type="ARBA" id="ARBA00005234"/>
    </source>
</evidence>
<evidence type="ECO:0000259" key="5">
    <source>
        <dbReference type="Pfam" id="PF02902"/>
    </source>
</evidence>
<proteinExistence type="inferred from homology"/>
<accession>A0A3L6Q0K4</accession>
<evidence type="ECO:0000256" key="2">
    <source>
        <dbReference type="ARBA" id="ARBA00022670"/>
    </source>
</evidence>
<dbReference type="EMBL" id="PQIB02000014">
    <property type="protein sequence ID" value="RLM69144.1"/>
    <property type="molecule type" value="Genomic_DNA"/>
</dbReference>
<protein>
    <recommendedName>
        <fullName evidence="5">Ubiquitin-like protease family profile domain-containing protein</fullName>
    </recommendedName>
</protein>
<dbReference type="Proteomes" id="UP000275267">
    <property type="component" value="Unassembled WGS sequence"/>
</dbReference>
<comment type="caution">
    <text evidence="6">The sequence shown here is derived from an EMBL/GenBank/DDBJ whole genome shotgun (WGS) entry which is preliminary data.</text>
</comment>
<sequence>MEGRTTITSVDSDGKPTPPKGVDRTMLNQCGYYVRENIPISYKLWNKVKTTDNDADVIPDTEGKVMETAEKEEVFKKWVMRKMAISFQTFKKNLNKDYVKKGLTPDFEKDIKNQHACGMNSCSTSCQGGYSSAIPKWQKMEEDLMVEGARMPQKGYYNVGFMDPDIIHEKSVHKWPNKTLNNIFMVLDGQNTCEFILLPYNFDFHWILLCIEIDKSRVVMFDCKRTSTAKYQDLINILQKAWALFLKKHIGVSANSGELSFKTDFPIFRMKEELIEPERVRAVQEEICGFLLDEVINPKEEFYADYRISVGRLEP</sequence>
<evidence type="ECO:0000313" key="6">
    <source>
        <dbReference type="EMBL" id="RLM69144.1"/>
    </source>
</evidence>
<evidence type="ECO:0000256" key="3">
    <source>
        <dbReference type="ARBA" id="ARBA00022801"/>
    </source>
</evidence>
<evidence type="ECO:0000313" key="7">
    <source>
        <dbReference type="Proteomes" id="UP000275267"/>
    </source>
</evidence>
<dbReference type="AlphaFoldDB" id="A0A3L6Q0K4"/>
<evidence type="ECO:0000256" key="4">
    <source>
        <dbReference type="SAM" id="MobiDB-lite"/>
    </source>
</evidence>
<reference evidence="7" key="1">
    <citation type="journal article" date="2019" name="Nat. Commun.">
        <title>The genome of broomcorn millet.</title>
        <authorList>
            <person name="Zou C."/>
            <person name="Miki D."/>
            <person name="Li D."/>
            <person name="Tang Q."/>
            <person name="Xiao L."/>
            <person name="Rajput S."/>
            <person name="Deng P."/>
            <person name="Jia W."/>
            <person name="Huang R."/>
            <person name="Zhang M."/>
            <person name="Sun Y."/>
            <person name="Hu J."/>
            <person name="Fu X."/>
            <person name="Schnable P.S."/>
            <person name="Li F."/>
            <person name="Zhang H."/>
            <person name="Feng B."/>
            <person name="Zhu X."/>
            <person name="Liu R."/>
            <person name="Schnable J.C."/>
            <person name="Zhu J.-K."/>
            <person name="Zhang H."/>
        </authorList>
    </citation>
    <scope>NUCLEOTIDE SEQUENCE [LARGE SCALE GENOMIC DNA]</scope>
</reference>
<feature type="compositionally biased region" description="Polar residues" evidence="4">
    <location>
        <begin position="1"/>
        <end position="11"/>
    </location>
</feature>
<name>A0A3L6Q0K4_PANMI</name>
<dbReference type="Gene3D" id="3.40.395.10">
    <property type="entry name" value="Adenoviral Proteinase, Chain A"/>
    <property type="match status" value="1"/>
</dbReference>